<dbReference type="Proteomes" id="UP001054945">
    <property type="component" value="Unassembled WGS sequence"/>
</dbReference>
<proteinExistence type="predicted"/>
<accession>A0AAV4ME68</accession>
<protein>
    <submittedName>
        <fullName evidence="1">Uncharacterized protein</fullName>
    </submittedName>
</protein>
<reference evidence="1 2" key="1">
    <citation type="submission" date="2021-06" db="EMBL/GenBank/DDBJ databases">
        <title>Caerostris extrusa draft genome.</title>
        <authorList>
            <person name="Kono N."/>
            <person name="Arakawa K."/>
        </authorList>
    </citation>
    <scope>NUCLEOTIDE SEQUENCE [LARGE SCALE GENOMIC DNA]</scope>
</reference>
<sequence length="116" mass="13460">MASRITGRNDKNNKKETETERNYFICVLTVRPVCVCVYTPHRHHHHTGAFIMDGVELFHRRVCLCIVPSGAYCHQLKVQRADKLIRDSFGVNEQRIFWCRVGVEVSRTLHFMAVSS</sequence>
<dbReference type="EMBL" id="BPLR01019689">
    <property type="protein sequence ID" value="GIX70643.1"/>
    <property type="molecule type" value="Genomic_DNA"/>
</dbReference>
<name>A0AAV4ME68_CAEEX</name>
<comment type="caution">
    <text evidence="1">The sequence shown here is derived from an EMBL/GenBank/DDBJ whole genome shotgun (WGS) entry which is preliminary data.</text>
</comment>
<dbReference type="AlphaFoldDB" id="A0AAV4ME68"/>
<organism evidence="1 2">
    <name type="scientific">Caerostris extrusa</name>
    <name type="common">Bark spider</name>
    <name type="synonym">Caerostris bankana</name>
    <dbReference type="NCBI Taxonomy" id="172846"/>
    <lineage>
        <taxon>Eukaryota</taxon>
        <taxon>Metazoa</taxon>
        <taxon>Ecdysozoa</taxon>
        <taxon>Arthropoda</taxon>
        <taxon>Chelicerata</taxon>
        <taxon>Arachnida</taxon>
        <taxon>Araneae</taxon>
        <taxon>Araneomorphae</taxon>
        <taxon>Entelegynae</taxon>
        <taxon>Araneoidea</taxon>
        <taxon>Araneidae</taxon>
        <taxon>Caerostris</taxon>
    </lineage>
</organism>
<evidence type="ECO:0000313" key="1">
    <source>
        <dbReference type="EMBL" id="GIX70643.1"/>
    </source>
</evidence>
<keyword evidence="2" id="KW-1185">Reference proteome</keyword>
<evidence type="ECO:0000313" key="2">
    <source>
        <dbReference type="Proteomes" id="UP001054945"/>
    </source>
</evidence>
<gene>
    <name evidence="1" type="ORF">CEXT_36101</name>
</gene>